<dbReference type="InterPro" id="IPR000639">
    <property type="entry name" value="Epox_hydrolase-like"/>
</dbReference>
<dbReference type="AlphaFoldDB" id="A0A7K1TDT0"/>
<dbReference type="EMBL" id="WQKZ01000002">
    <property type="protein sequence ID" value="MVN76563.1"/>
    <property type="molecule type" value="Genomic_DNA"/>
</dbReference>
<dbReference type="InterPro" id="IPR029058">
    <property type="entry name" value="AB_hydrolase_fold"/>
</dbReference>
<gene>
    <name evidence="2" type="ORF">GO988_09535</name>
</gene>
<comment type="caution">
    <text evidence="2">The sequence shown here is derived from an EMBL/GenBank/DDBJ whole genome shotgun (WGS) entry which is preliminary data.</text>
</comment>
<dbReference type="InterPro" id="IPR050266">
    <property type="entry name" value="AB_hydrolase_sf"/>
</dbReference>
<dbReference type="PRINTS" id="PR00111">
    <property type="entry name" value="ABHYDROLASE"/>
</dbReference>
<organism evidence="2 3">
    <name type="scientific">Hymenobacter ginkgonis</name>
    <dbReference type="NCBI Taxonomy" id="2682976"/>
    <lineage>
        <taxon>Bacteria</taxon>
        <taxon>Pseudomonadati</taxon>
        <taxon>Bacteroidota</taxon>
        <taxon>Cytophagia</taxon>
        <taxon>Cytophagales</taxon>
        <taxon>Hymenobacteraceae</taxon>
        <taxon>Hymenobacter</taxon>
    </lineage>
</organism>
<dbReference type="GO" id="GO:0016020">
    <property type="term" value="C:membrane"/>
    <property type="evidence" value="ECO:0007669"/>
    <property type="project" value="TreeGrafter"/>
</dbReference>
<sequence>MTRRNKRKLSHFPNCEYSPKVAASGGGKGRPLLLPFLLVPAAMPAPEPVILFLHGFAESREVWTDFTRPFPAGYRLLMPNLLGHGTNRAAVPDFSMEAQARYVVSYLDQKGCPGPVLVVGHSMGGYVALALAERYPDRVAGLALINSTAHADTDEKRQNREKNISFVERHGLDKFMASFVRPLFAPSNRDRLPEALALLEDIGKATPEATIAGALRAMAARPDRTAVLRAAKFAVLLVAGKHDVAVPLADSVAQAALPPIGGALFLESSGHQAYLEQPEATRRAVLALAGAVFEGVGNS</sequence>
<dbReference type="PANTHER" id="PTHR43798">
    <property type="entry name" value="MONOACYLGLYCEROL LIPASE"/>
    <property type="match status" value="1"/>
</dbReference>
<feature type="domain" description="AB hydrolase-1" evidence="1">
    <location>
        <begin position="48"/>
        <end position="161"/>
    </location>
</feature>
<dbReference type="PRINTS" id="PR00412">
    <property type="entry name" value="EPOXHYDRLASE"/>
</dbReference>
<dbReference type="Gene3D" id="3.40.50.1820">
    <property type="entry name" value="alpha/beta hydrolase"/>
    <property type="match status" value="1"/>
</dbReference>
<dbReference type="GO" id="GO:0016787">
    <property type="term" value="F:hydrolase activity"/>
    <property type="evidence" value="ECO:0007669"/>
    <property type="project" value="UniProtKB-KW"/>
</dbReference>
<protein>
    <submittedName>
        <fullName evidence="2">Alpha/beta fold hydrolase</fullName>
    </submittedName>
</protein>
<dbReference type="Proteomes" id="UP000441336">
    <property type="component" value="Unassembled WGS sequence"/>
</dbReference>
<dbReference type="InterPro" id="IPR000073">
    <property type="entry name" value="AB_hydrolase_1"/>
</dbReference>
<name>A0A7K1TDT0_9BACT</name>
<keyword evidence="3" id="KW-1185">Reference proteome</keyword>
<evidence type="ECO:0000259" key="1">
    <source>
        <dbReference type="Pfam" id="PF00561"/>
    </source>
</evidence>
<proteinExistence type="predicted"/>
<evidence type="ECO:0000313" key="2">
    <source>
        <dbReference type="EMBL" id="MVN76563.1"/>
    </source>
</evidence>
<keyword evidence="2" id="KW-0378">Hydrolase</keyword>
<reference evidence="2 3" key="1">
    <citation type="submission" date="2019-12" db="EMBL/GenBank/DDBJ databases">
        <title>Hymenobacter sp. HMF4947 Genome sequencing and assembly.</title>
        <authorList>
            <person name="Kang H."/>
            <person name="Cha I."/>
            <person name="Kim H."/>
            <person name="Joh K."/>
        </authorList>
    </citation>
    <scope>NUCLEOTIDE SEQUENCE [LARGE SCALE GENOMIC DNA]</scope>
    <source>
        <strain evidence="2 3">HMF4947</strain>
    </source>
</reference>
<accession>A0A7K1TDT0</accession>
<evidence type="ECO:0000313" key="3">
    <source>
        <dbReference type="Proteomes" id="UP000441336"/>
    </source>
</evidence>
<dbReference type="SUPFAM" id="SSF53474">
    <property type="entry name" value="alpha/beta-Hydrolases"/>
    <property type="match status" value="1"/>
</dbReference>
<dbReference type="PANTHER" id="PTHR43798:SF33">
    <property type="entry name" value="HYDROLASE, PUTATIVE (AFU_ORTHOLOGUE AFUA_2G14860)-RELATED"/>
    <property type="match status" value="1"/>
</dbReference>
<dbReference type="Pfam" id="PF00561">
    <property type="entry name" value="Abhydrolase_1"/>
    <property type="match status" value="1"/>
</dbReference>